<dbReference type="Proteomes" id="UP000230790">
    <property type="component" value="Unassembled WGS sequence"/>
</dbReference>
<dbReference type="SUPFAM" id="SSF51126">
    <property type="entry name" value="Pectin lyase-like"/>
    <property type="match status" value="1"/>
</dbReference>
<dbReference type="InterPro" id="IPR011050">
    <property type="entry name" value="Pectin_lyase_fold/virulence"/>
</dbReference>
<dbReference type="EMBL" id="PGTN01000301">
    <property type="protein sequence ID" value="PJF46309.1"/>
    <property type="molecule type" value="Genomic_DNA"/>
</dbReference>
<dbReference type="Gene3D" id="2.160.20.10">
    <property type="entry name" value="Single-stranded right-handed beta-helix, Pectin lyase-like"/>
    <property type="match status" value="1"/>
</dbReference>
<dbReference type="AlphaFoldDB" id="A0A2M8Q928"/>
<accession>A0A2M8Q928</accession>
<reference evidence="1 2" key="1">
    <citation type="submission" date="2017-11" db="EMBL/GenBank/DDBJ databases">
        <title>Evolution of Phototrophy in the Chloroflexi Phylum Driven by Horizontal Gene Transfer.</title>
        <authorList>
            <person name="Ward L.M."/>
            <person name="Hemp J."/>
            <person name="Shih P.M."/>
            <person name="Mcglynn S.E."/>
            <person name="Fischer W."/>
        </authorList>
    </citation>
    <scope>NUCLEOTIDE SEQUENCE [LARGE SCALE GENOMIC DNA]</scope>
    <source>
        <strain evidence="1">JP3_7</strain>
    </source>
</reference>
<feature type="non-terminal residue" evidence="1">
    <location>
        <position position="295"/>
    </location>
</feature>
<evidence type="ECO:0000313" key="1">
    <source>
        <dbReference type="EMBL" id="PJF46309.1"/>
    </source>
</evidence>
<name>A0A2M8Q928_9CHLR</name>
<evidence type="ECO:0008006" key="3">
    <source>
        <dbReference type="Google" id="ProtNLM"/>
    </source>
</evidence>
<protein>
    <recommendedName>
        <fullName evidence="3">Right-handed parallel beta-helix repeat-containing protein</fullName>
    </recommendedName>
</protein>
<proteinExistence type="predicted"/>
<feature type="non-terminal residue" evidence="1">
    <location>
        <position position="1"/>
    </location>
</feature>
<gene>
    <name evidence="1" type="ORF">CUN48_14450</name>
</gene>
<comment type="caution">
    <text evidence="1">The sequence shown here is derived from an EMBL/GenBank/DDBJ whole genome shotgun (WGS) entry which is preliminary data.</text>
</comment>
<sequence length="295" mass="32618">SGTAQNPIVVRAQNVLGAKLPRGFEFAAGTSRIWLWGLDFKDAVGSILRGTNHVIRRCRFWPKPNYANNGWAIALTPYNGSDCEISYCELRMHTREEALAENPSLWGTNTQLGVVWNYFSASGSQAPFYRLKIARCLLTGGPRDVPYSQPNCQFIESGTNPSLGYSTNVDWKIQDCYGNVPRNSTILDFKASGMKLIRSHIECPSNGAFQLREGYQHRIERCRLGGYIEITRGPGNLIANTIAANMFVMAGINDYNDFGTNNGAHGRAYRAVIANCNSAMTIGKRYGSNFTLPAP</sequence>
<organism evidence="1 2">
    <name type="scientific">Candidatus Thermofonsia Clade 3 bacterium</name>
    <dbReference type="NCBI Taxonomy" id="2364212"/>
    <lineage>
        <taxon>Bacteria</taxon>
        <taxon>Bacillati</taxon>
        <taxon>Chloroflexota</taxon>
        <taxon>Candidatus Thermofontia</taxon>
        <taxon>Candidatus Thermofonsia Clade 3</taxon>
    </lineage>
</organism>
<dbReference type="InterPro" id="IPR012334">
    <property type="entry name" value="Pectin_lyas_fold"/>
</dbReference>
<evidence type="ECO:0000313" key="2">
    <source>
        <dbReference type="Proteomes" id="UP000230790"/>
    </source>
</evidence>